<feature type="domain" description="Mutator-like transposase" evidence="2">
    <location>
        <begin position="23"/>
        <end position="153"/>
    </location>
</feature>
<reference evidence="3 4" key="1">
    <citation type="journal article" date="2021" name="Elife">
        <title>Chloroplast acquisition without the gene transfer in kleptoplastic sea slugs, Plakobranchus ocellatus.</title>
        <authorList>
            <person name="Maeda T."/>
            <person name="Takahashi S."/>
            <person name="Yoshida T."/>
            <person name="Shimamura S."/>
            <person name="Takaki Y."/>
            <person name="Nagai Y."/>
            <person name="Toyoda A."/>
            <person name="Suzuki Y."/>
            <person name="Arimoto A."/>
            <person name="Ishii H."/>
            <person name="Satoh N."/>
            <person name="Nishiyama T."/>
            <person name="Hasebe M."/>
            <person name="Maruyama T."/>
            <person name="Minagawa J."/>
            <person name="Obokata J."/>
            <person name="Shigenobu S."/>
        </authorList>
    </citation>
    <scope>NUCLEOTIDE SEQUENCE [LARGE SCALE GENOMIC DNA]</scope>
</reference>
<evidence type="ECO:0000259" key="2">
    <source>
        <dbReference type="Pfam" id="PF20700"/>
    </source>
</evidence>
<sequence>MNLRGIQLLPLILSCWGAVLWGRSLERKFRYTTIISDGDSKTYNEIIKLNPYPGAEAVKEECTNHVAKRLRTGLRNLISAEKKKGNTLGGKKAGALTQQKIGLLQSYYKKDVASKCNSVVELRRKLLRTLKHSCSIDDKPQHEDCPLGKDSWCFFQRAIAYGKVPPPHQGKSSCYVAPRVAEAVRPVYERLTTDALLSRCLRGMTQNANESLHAQIWQRCPKHLFAGRKRIELATTMAIANFNCGRLGLQQFISAAGCNVNSNTISRGQRRDAKRVAQAQMRQLESLKKRRLEISIATFRAQQKYEKLEGGPSYASGAF</sequence>
<dbReference type="EMBL" id="BLXT01000368">
    <property type="protein sequence ID" value="GFN76221.1"/>
    <property type="molecule type" value="Genomic_DNA"/>
</dbReference>
<dbReference type="Pfam" id="PF20700">
    <property type="entry name" value="Mutator"/>
    <property type="match status" value="1"/>
</dbReference>
<evidence type="ECO:0000313" key="4">
    <source>
        <dbReference type="Proteomes" id="UP000735302"/>
    </source>
</evidence>
<accession>A0AAV3Y248</accession>
<keyword evidence="1" id="KW-0732">Signal</keyword>
<feature type="signal peptide" evidence="1">
    <location>
        <begin position="1"/>
        <end position="17"/>
    </location>
</feature>
<dbReference type="InterPro" id="IPR049012">
    <property type="entry name" value="Mutator_transp_dom"/>
</dbReference>
<dbReference type="PROSITE" id="PS51257">
    <property type="entry name" value="PROKAR_LIPOPROTEIN"/>
    <property type="match status" value="1"/>
</dbReference>
<feature type="chain" id="PRO_5043943525" description="Mutator-like transposase domain-containing protein" evidence="1">
    <location>
        <begin position="18"/>
        <end position="319"/>
    </location>
</feature>
<protein>
    <recommendedName>
        <fullName evidence="2">Mutator-like transposase domain-containing protein</fullName>
    </recommendedName>
</protein>
<evidence type="ECO:0000256" key="1">
    <source>
        <dbReference type="SAM" id="SignalP"/>
    </source>
</evidence>
<gene>
    <name evidence="3" type="ORF">PoB_000272700</name>
</gene>
<proteinExistence type="predicted"/>
<comment type="caution">
    <text evidence="3">The sequence shown here is derived from an EMBL/GenBank/DDBJ whole genome shotgun (WGS) entry which is preliminary data.</text>
</comment>
<evidence type="ECO:0000313" key="3">
    <source>
        <dbReference type="EMBL" id="GFN76221.1"/>
    </source>
</evidence>
<organism evidence="3 4">
    <name type="scientific">Plakobranchus ocellatus</name>
    <dbReference type="NCBI Taxonomy" id="259542"/>
    <lineage>
        <taxon>Eukaryota</taxon>
        <taxon>Metazoa</taxon>
        <taxon>Spiralia</taxon>
        <taxon>Lophotrochozoa</taxon>
        <taxon>Mollusca</taxon>
        <taxon>Gastropoda</taxon>
        <taxon>Heterobranchia</taxon>
        <taxon>Euthyneura</taxon>
        <taxon>Panpulmonata</taxon>
        <taxon>Sacoglossa</taxon>
        <taxon>Placobranchoidea</taxon>
        <taxon>Plakobranchidae</taxon>
        <taxon>Plakobranchus</taxon>
    </lineage>
</organism>
<name>A0AAV3Y248_9GAST</name>
<keyword evidence="4" id="KW-1185">Reference proteome</keyword>
<dbReference type="AlphaFoldDB" id="A0AAV3Y248"/>
<dbReference type="Proteomes" id="UP000735302">
    <property type="component" value="Unassembled WGS sequence"/>
</dbReference>